<dbReference type="AlphaFoldDB" id="A0AAN8WCS6"/>
<dbReference type="Proteomes" id="UP001381693">
    <property type="component" value="Unassembled WGS sequence"/>
</dbReference>
<sequence>GPTIPTISLLFHVTVGGPGGTETKDMERENLLEIVALSSINDKCDERHFDDADDEGDGDGHDDEDDDEENDDDDDDDT</sequence>
<accession>A0AAN8WCS6</accession>
<protein>
    <submittedName>
        <fullName evidence="2">Uncharacterized protein</fullName>
    </submittedName>
</protein>
<feature type="compositionally biased region" description="Acidic residues" evidence="1">
    <location>
        <begin position="51"/>
        <end position="78"/>
    </location>
</feature>
<organism evidence="2 3">
    <name type="scientific">Halocaridina rubra</name>
    <name type="common">Hawaiian red shrimp</name>
    <dbReference type="NCBI Taxonomy" id="373956"/>
    <lineage>
        <taxon>Eukaryota</taxon>
        <taxon>Metazoa</taxon>
        <taxon>Ecdysozoa</taxon>
        <taxon>Arthropoda</taxon>
        <taxon>Crustacea</taxon>
        <taxon>Multicrustacea</taxon>
        <taxon>Malacostraca</taxon>
        <taxon>Eumalacostraca</taxon>
        <taxon>Eucarida</taxon>
        <taxon>Decapoda</taxon>
        <taxon>Pleocyemata</taxon>
        <taxon>Caridea</taxon>
        <taxon>Atyoidea</taxon>
        <taxon>Atyidae</taxon>
        <taxon>Halocaridina</taxon>
    </lineage>
</organism>
<feature type="non-terminal residue" evidence="2">
    <location>
        <position position="1"/>
    </location>
</feature>
<gene>
    <name evidence="2" type="ORF">SK128_013102</name>
</gene>
<proteinExistence type="predicted"/>
<feature type="region of interest" description="Disordered" evidence="1">
    <location>
        <begin position="43"/>
        <end position="78"/>
    </location>
</feature>
<evidence type="ECO:0000313" key="2">
    <source>
        <dbReference type="EMBL" id="KAK7047515.1"/>
    </source>
</evidence>
<name>A0AAN8WCS6_HALRR</name>
<dbReference type="EMBL" id="JAXCGZ010021607">
    <property type="protein sequence ID" value="KAK7047515.1"/>
    <property type="molecule type" value="Genomic_DNA"/>
</dbReference>
<keyword evidence="3" id="KW-1185">Reference proteome</keyword>
<evidence type="ECO:0000256" key="1">
    <source>
        <dbReference type="SAM" id="MobiDB-lite"/>
    </source>
</evidence>
<comment type="caution">
    <text evidence="2">The sequence shown here is derived from an EMBL/GenBank/DDBJ whole genome shotgun (WGS) entry which is preliminary data.</text>
</comment>
<evidence type="ECO:0000313" key="3">
    <source>
        <dbReference type="Proteomes" id="UP001381693"/>
    </source>
</evidence>
<reference evidence="2 3" key="1">
    <citation type="submission" date="2023-11" db="EMBL/GenBank/DDBJ databases">
        <title>Halocaridina rubra genome assembly.</title>
        <authorList>
            <person name="Smith C."/>
        </authorList>
    </citation>
    <scope>NUCLEOTIDE SEQUENCE [LARGE SCALE GENOMIC DNA]</scope>
    <source>
        <strain evidence="2">EP-1</strain>
        <tissue evidence="2">Whole</tissue>
    </source>
</reference>